<dbReference type="STRING" id="1036808.A0A0C2Z7W8"/>
<keyword evidence="3" id="KW-1185">Reference proteome</keyword>
<reference evidence="2 3" key="1">
    <citation type="submission" date="2014-04" db="EMBL/GenBank/DDBJ databases">
        <authorList>
            <consortium name="DOE Joint Genome Institute"/>
            <person name="Kuo A."/>
            <person name="Kohler A."/>
            <person name="Nagy L.G."/>
            <person name="Floudas D."/>
            <person name="Copeland A."/>
            <person name="Barry K.W."/>
            <person name="Cichocki N."/>
            <person name="Veneault-Fourrey C."/>
            <person name="LaButti K."/>
            <person name="Lindquist E.A."/>
            <person name="Lipzen A."/>
            <person name="Lundell T."/>
            <person name="Morin E."/>
            <person name="Murat C."/>
            <person name="Sun H."/>
            <person name="Tunlid A."/>
            <person name="Henrissat B."/>
            <person name="Grigoriev I.V."/>
            <person name="Hibbett D.S."/>
            <person name="Martin F."/>
            <person name="Nordberg H.P."/>
            <person name="Cantor M.N."/>
            <person name="Hua S.X."/>
        </authorList>
    </citation>
    <scope>NUCLEOTIDE SEQUENCE [LARGE SCALE GENOMIC DNA]</scope>
    <source>
        <strain evidence="2 3">Foug A</strain>
    </source>
</reference>
<dbReference type="InterPro" id="IPR046700">
    <property type="entry name" value="DUF6570"/>
</dbReference>
<name>A0A0C2Z7W8_9AGAM</name>
<evidence type="ECO:0000313" key="2">
    <source>
        <dbReference type="EMBL" id="KIM58063.1"/>
    </source>
</evidence>
<proteinExistence type="predicted"/>
<protein>
    <recommendedName>
        <fullName evidence="1">DUF6570 domain-containing protein</fullName>
    </recommendedName>
</protein>
<sequence>MCSKCRGALVKKRPVLPKDAIANFQYYGLSEIPDDVRHAILSASPSELMLVALCHATVITHHYQSKSFCGGCFPQEASQRFNRGNVAILPQDPGALRSVLPPAVSDIEGSVCVVFAGGQFSPTKESLKRFAPVLVSKQKVKCLIEWLIANNEWYKSHGVRFSAENLSELITTIVYIQQLHGIQIHHLPNEHIAEDGGSVDWDQVRLGSPHQVAQQLVMENVAYTQGDYSYCSHKAIKAMALAHALQHKLFLVSHSGSAMLNDDSPSLMSALFPHLDP</sequence>
<dbReference type="EMBL" id="KN822091">
    <property type="protein sequence ID" value="KIM58063.1"/>
    <property type="molecule type" value="Genomic_DNA"/>
</dbReference>
<dbReference type="OrthoDB" id="432234at2759"/>
<dbReference type="InParanoid" id="A0A0C2Z7W8"/>
<evidence type="ECO:0000259" key="1">
    <source>
        <dbReference type="Pfam" id="PF20209"/>
    </source>
</evidence>
<evidence type="ECO:0000313" key="3">
    <source>
        <dbReference type="Proteomes" id="UP000053989"/>
    </source>
</evidence>
<gene>
    <name evidence="2" type="ORF">SCLCIDRAFT_1191848</name>
</gene>
<dbReference type="Proteomes" id="UP000053989">
    <property type="component" value="Unassembled WGS sequence"/>
</dbReference>
<dbReference type="HOGENOM" id="CLU_030626_0_0_1"/>
<dbReference type="Pfam" id="PF20209">
    <property type="entry name" value="DUF6570"/>
    <property type="match status" value="1"/>
</dbReference>
<organism evidence="2 3">
    <name type="scientific">Scleroderma citrinum Foug A</name>
    <dbReference type="NCBI Taxonomy" id="1036808"/>
    <lineage>
        <taxon>Eukaryota</taxon>
        <taxon>Fungi</taxon>
        <taxon>Dikarya</taxon>
        <taxon>Basidiomycota</taxon>
        <taxon>Agaricomycotina</taxon>
        <taxon>Agaricomycetes</taxon>
        <taxon>Agaricomycetidae</taxon>
        <taxon>Boletales</taxon>
        <taxon>Sclerodermatineae</taxon>
        <taxon>Sclerodermataceae</taxon>
        <taxon>Scleroderma</taxon>
    </lineage>
</organism>
<feature type="domain" description="DUF6570" evidence="1">
    <location>
        <begin position="15"/>
        <end position="166"/>
    </location>
</feature>
<dbReference type="AlphaFoldDB" id="A0A0C2Z7W8"/>
<accession>A0A0C2Z7W8</accession>
<reference evidence="3" key="2">
    <citation type="submission" date="2015-01" db="EMBL/GenBank/DDBJ databases">
        <title>Evolutionary Origins and Diversification of the Mycorrhizal Mutualists.</title>
        <authorList>
            <consortium name="DOE Joint Genome Institute"/>
            <consortium name="Mycorrhizal Genomics Consortium"/>
            <person name="Kohler A."/>
            <person name="Kuo A."/>
            <person name="Nagy L.G."/>
            <person name="Floudas D."/>
            <person name="Copeland A."/>
            <person name="Barry K.W."/>
            <person name="Cichocki N."/>
            <person name="Veneault-Fourrey C."/>
            <person name="LaButti K."/>
            <person name="Lindquist E.A."/>
            <person name="Lipzen A."/>
            <person name="Lundell T."/>
            <person name="Morin E."/>
            <person name="Murat C."/>
            <person name="Riley R."/>
            <person name="Ohm R."/>
            <person name="Sun H."/>
            <person name="Tunlid A."/>
            <person name="Henrissat B."/>
            <person name="Grigoriev I.V."/>
            <person name="Hibbett D.S."/>
            <person name="Martin F."/>
        </authorList>
    </citation>
    <scope>NUCLEOTIDE SEQUENCE [LARGE SCALE GENOMIC DNA]</scope>
    <source>
        <strain evidence="3">Foug A</strain>
    </source>
</reference>